<accession>A0A133UY88</accession>
<dbReference type="InterPro" id="IPR000683">
    <property type="entry name" value="Gfo/Idh/MocA-like_OxRdtase_N"/>
</dbReference>
<evidence type="ECO:0000259" key="3">
    <source>
        <dbReference type="Pfam" id="PF22725"/>
    </source>
</evidence>
<dbReference type="InterPro" id="IPR055170">
    <property type="entry name" value="GFO_IDH_MocA-like_dom"/>
</dbReference>
<feature type="domain" description="GFO/IDH/MocA-like oxidoreductase" evidence="3">
    <location>
        <begin position="139"/>
        <end position="298"/>
    </location>
</feature>
<dbReference type="EMBL" id="LHXV01000110">
    <property type="protein sequence ID" value="KXA99137.1"/>
    <property type="molecule type" value="Genomic_DNA"/>
</dbReference>
<dbReference type="GO" id="GO:0000166">
    <property type="term" value="F:nucleotide binding"/>
    <property type="evidence" value="ECO:0007669"/>
    <property type="project" value="InterPro"/>
</dbReference>
<dbReference type="Gene3D" id="3.40.50.720">
    <property type="entry name" value="NAD(P)-binding Rossmann-like Domain"/>
    <property type="match status" value="1"/>
</dbReference>
<evidence type="ECO:0000313" key="4">
    <source>
        <dbReference type="EMBL" id="KXA99137.1"/>
    </source>
</evidence>
<dbReference type="Pfam" id="PF22725">
    <property type="entry name" value="GFO_IDH_MocA_C3"/>
    <property type="match status" value="1"/>
</dbReference>
<dbReference type="PANTHER" id="PTHR43818:SF11">
    <property type="entry name" value="BCDNA.GH03377"/>
    <property type="match status" value="1"/>
</dbReference>
<dbReference type="PANTHER" id="PTHR43818">
    <property type="entry name" value="BCDNA.GH03377"/>
    <property type="match status" value="1"/>
</dbReference>
<evidence type="ECO:0000256" key="1">
    <source>
        <dbReference type="ARBA" id="ARBA00023002"/>
    </source>
</evidence>
<dbReference type="SUPFAM" id="SSF51735">
    <property type="entry name" value="NAD(P)-binding Rossmann-fold domains"/>
    <property type="match status" value="1"/>
</dbReference>
<evidence type="ECO:0008006" key="6">
    <source>
        <dbReference type="Google" id="ProtNLM"/>
    </source>
</evidence>
<evidence type="ECO:0000259" key="2">
    <source>
        <dbReference type="Pfam" id="PF01408"/>
    </source>
</evidence>
<dbReference type="AlphaFoldDB" id="A0A133UY88"/>
<proteinExistence type="predicted"/>
<protein>
    <recommendedName>
        <fullName evidence="6">Oxidoreductase</fullName>
    </recommendedName>
</protein>
<feature type="domain" description="Gfo/Idh/MocA-like oxidoreductase N-terminal" evidence="2">
    <location>
        <begin position="11"/>
        <end position="129"/>
    </location>
</feature>
<dbReference type="Pfam" id="PF01408">
    <property type="entry name" value="GFO_IDH_MocA"/>
    <property type="match status" value="1"/>
</dbReference>
<dbReference type="GO" id="GO:0016491">
    <property type="term" value="F:oxidoreductase activity"/>
    <property type="evidence" value="ECO:0007669"/>
    <property type="project" value="UniProtKB-KW"/>
</dbReference>
<organism evidence="4 5">
    <name type="scientific">candidate division MSBL1 archaeon SCGC-AAA259O05</name>
    <dbReference type="NCBI Taxonomy" id="1698271"/>
    <lineage>
        <taxon>Archaea</taxon>
        <taxon>Methanobacteriati</taxon>
        <taxon>Methanobacteriota</taxon>
        <taxon>candidate division MSBL1</taxon>
    </lineage>
</organism>
<sequence length="401" mass="44813">MQDKGCDRKRVKIGLIGAGQIGRFHLERYEDIEAADVGAVVDVKEQKAQDVADKHRIEHVYSDYRKLLENEDIEAVDVCVHNNLHAPIVIDSLEAGKEVFTEKPLAGSYFDGLRMYEKAKEEGRTLSVQNLTLFSKETRAAKRLIDDNKLGKVFYGKAANFGSVGFRRRSIPYVEGYGSPNFVKKKVSGGGAVYDLGTYSIGQILYLLGLPEVKSISGKTFQNAEETFESEELPDIYKERLSVPPTGVFTKETEYDVEDVAFAFVRFNDDIVLTLGVSWNFYLDGEGSAVVGTRGGIRLEPFRYFTTISDIEADVTLDLEEYEERRGLLEAREAGKENSLASRPLRHWGKVILGEEEPLPTAEVALKTMLIMEGIYMSSELGKEVSAEEVVERSESTALET</sequence>
<name>A0A133UY88_9EURY</name>
<comment type="caution">
    <text evidence="4">The sequence shown here is derived from an EMBL/GenBank/DDBJ whole genome shotgun (WGS) entry which is preliminary data.</text>
</comment>
<evidence type="ECO:0000313" key="5">
    <source>
        <dbReference type="Proteomes" id="UP000070344"/>
    </source>
</evidence>
<gene>
    <name evidence="4" type="ORF">AKJ41_05900</name>
</gene>
<reference evidence="4 5" key="1">
    <citation type="journal article" date="2016" name="Sci. Rep.">
        <title>Metabolic traits of an uncultured archaeal lineage -MSBL1- from brine pools of the Red Sea.</title>
        <authorList>
            <person name="Mwirichia R."/>
            <person name="Alam I."/>
            <person name="Rashid M."/>
            <person name="Vinu M."/>
            <person name="Ba-Alawi W."/>
            <person name="Anthony Kamau A."/>
            <person name="Kamanda Ngugi D."/>
            <person name="Goker M."/>
            <person name="Klenk H.P."/>
            <person name="Bajic V."/>
            <person name="Stingl U."/>
        </authorList>
    </citation>
    <scope>NUCLEOTIDE SEQUENCE [LARGE SCALE GENOMIC DNA]</scope>
    <source>
        <strain evidence="4">SCGC-AAA259O05</strain>
    </source>
</reference>
<dbReference type="Proteomes" id="UP000070344">
    <property type="component" value="Unassembled WGS sequence"/>
</dbReference>
<dbReference type="InterPro" id="IPR050463">
    <property type="entry name" value="Gfo/Idh/MocA_oxidrdct_glycsds"/>
</dbReference>
<dbReference type="SUPFAM" id="SSF55347">
    <property type="entry name" value="Glyceraldehyde-3-phosphate dehydrogenase-like, C-terminal domain"/>
    <property type="match status" value="1"/>
</dbReference>
<dbReference type="Gene3D" id="3.30.360.10">
    <property type="entry name" value="Dihydrodipicolinate Reductase, domain 2"/>
    <property type="match status" value="1"/>
</dbReference>
<dbReference type="InterPro" id="IPR036291">
    <property type="entry name" value="NAD(P)-bd_dom_sf"/>
</dbReference>
<keyword evidence="1" id="KW-0560">Oxidoreductase</keyword>
<keyword evidence="5" id="KW-1185">Reference proteome</keyword>